<dbReference type="GO" id="GO:0009279">
    <property type="term" value="C:cell outer membrane"/>
    <property type="evidence" value="ECO:0007669"/>
    <property type="project" value="UniProtKB-SubCell"/>
</dbReference>
<feature type="chain" id="PRO_5042089206" evidence="16">
    <location>
        <begin position="34"/>
        <end position="830"/>
    </location>
</feature>
<evidence type="ECO:0000256" key="2">
    <source>
        <dbReference type="ARBA" id="ARBA00022448"/>
    </source>
</evidence>
<organism evidence="19 20">
    <name type="scientific">Alteromonas mediterranea</name>
    <dbReference type="NCBI Taxonomy" id="314275"/>
    <lineage>
        <taxon>Bacteria</taxon>
        <taxon>Pseudomonadati</taxon>
        <taxon>Pseudomonadota</taxon>
        <taxon>Gammaproteobacteria</taxon>
        <taxon>Alteromonadales</taxon>
        <taxon>Alteromonadaceae</taxon>
        <taxon>Alteromonas/Salinimonas group</taxon>
        <taxon>Alteromonas</taxon>
    </lineage>
</organism>
<dbReference type="InterPro" id="IPR039426">
    <property type="entry name" value="TonB-dep_rcpt-like"/>
</dbReference>
<dbReference type="InterPro" id="IPR018247">
    <property type="entry name" value="EF_Hand_1_Ca_BS"/>
</dbReference>
<evidence type="ECO:0000256" key="1">
    <source>
        <dbReference type="ARBA" id="ARBA00004571"/>
    </source>
</evidence>
<evidence type="ECO:0000256" key="12">
    <source>
        <dbReference type="PROSITE-ProRule" id="PRU01360"/>
    </source>
</evidence>
<evidence type="ECO:0000256" key="7">
    <source>
        <dbReference type="ARBA" id="ARBA00023004"/>
    </source>
</evidence>
<keyword evidence="4" id="KW-0410">Iron transport</keyword>
<evidence type="ECO:0000313" key="19">
    <source>
        <dbReference type="EMBL" id="APD89541.1"/>
    </source>
</evidence>
<keyword evidence="10 12" id="KW-0472">Membrane</keyword>
<dbReference type="Gene3D" id="2.40.170.20">
    <property type="entry name" value="TonB-dependent receptor, beta-barrel domain"/>
    <property type="match status" value="1"/>
</dbReference>
<dbReference type="GO" id="GO:0015344">
    <property type="term" value="F:siderophore uptake transmembrane transporter activity"/>
    <property type="evidence" value="ECO:0007669"/>
    <property type="project" value="TreeGrafter"/>
</dbReference>
<comment type="similarity">
    <text evidence="12 14">Belongs to the TonB-dependent receptor family.</text>
</comment>
<dbReference type="InterPro" id="IPR036942">
    <property type="entry name" value="Beta-barrel_TonB_sf"/>
</dbReference>
<evidence type="ECO:0000256" key="15">
    <source>
        <dbReference type="SAM" id="MobiDB-lite"/>
    </source>
</evidence>
<sequence>MNYTLSKSGKKFNKSLISLAVSTSMLLCGAANAQQNQKADKESIDLETIIVTGSVKGTTKLKSTLSVTTVSQERAESFVPQGTVDILRSIPGIRAESTGGDSNGNITVRGVPLGGGGSRFLQLHEDGLPVLQFGDIIVGNADNYYTYDQTVNVVEAIKGGTAATLASNSPSGVINFVSKTGESEEGTLIYRTGLDFDQDRIDFAYGTPLGDDWAIHVGGFYRVGEGVRETDFNAEEGGQIKLSVSRFFDNGKVRLYYKNLDDQTASILPMPVQLNNQAIPGLDPREASNIPVGLTNNKTTDGSGGIRESSIRDGNSVKSSVIGGELQFDLSDDLTVTEKFRVAKNSGKFFGAFSAGVGSATSPSSIGVPNTDGLTLGYANGIGGNTPLSQTELQNLNGNGLIQDIRTFDNDINSLDNFTNDLSLTKSFEALAGYTSVTAGYYIATQEADIDWFWQSHIADVQNVPRLMDLYDADGNAVTANGQIAFGAPQWGNCCTRDTYFDSSIDAYYFAVDSEITDSLSISASIRRDNGELTGSWFQATPSAIDVDNDGEISFSEMSTETFTQQSFSEPNKTLFNYDWSYTSYALGFNYVINNGLAVFGNYSDGARASFGDRLADAGFIVQGQAQPGSVVNDLRMLEAGVKYQGDMFGIFATAFNVETNDANSESARGLENPARIREFESSGLEIETTANIGNFNFFGGFTYTDAEIKDANDPGVVGKTPRRQPDLVYSGTASYVIDVHTIGLSFFGRTDSYVSDDNTNKLDGYFTVNAFATYMITDDLAFRLAVNNLTNEIGLTEAEGGFQTVNNMDIIRARSILGRSTSLELRYNF</sequence>
<feature type="domain" description="TonB-dependent receptor plug" evidence="18">
    <location>
        <begin position="60"/>
        <end position="173"/>
    </location>
</feature>
<evidence type="ECO:0000256" key="3">
    <source>
        <dbReference type="ARBA" id="ARBA00022452"/>
    </source>
</evidence>
<gene>
    <name evidence="19" type="ORF">BM524_06895</name>
</gene>
<evidence type="ECO:0000256" key="4">
    <source>
        <dbReference type="ARBA" id="ARBA00022496"/>
    </source>
</evidence>
<dbReference type="InterPro" id="IPR000531">
    <property type="entry name" value="Beta-barrel_TonB"/>
</dbReference>
<dbReference type="Gene3D" id="2.170.130.10">
    <property type="entry name" value="TonB-dependent receptor, plug domain"/>
    <property type="match status" value="1"/>
</dbReference>
<feature type="domain" description="TonB-dependent receptor-like beta-barrel" evidence="17">
    <location>
        <begin position="372"/>
        <end position="790"/>
    </location>
</feature>
<dbReference type="InterPro" id="IPR012910">
    <property type="entry name" value="Plug_dom"/>
</dbReference>
<accession>A0AAC9J9A7</accession>
<keyword evidence="8" id="KW-0406">Ion transport</keyword>
<evidence type="ECO:0000256" key="14">
    <source>
        <dbReference type="RuleBase" id="RU003357"/>
    </source>
</evidence>
<feature type="region of interest" description="Disordered" evidence="15">
    <location>
        <begin position="290"/>
        <end position="311"/>
    </location>
</feature>
<evidence type="ECO:0000256" key="10">
    <source>
        <dbReference type="ARBA" id="ARBA00023136"/>
    </source>
</evidence>
<dbReference type="Pfam" id="PF00593">
    <property type="entry name" value="TonB_dep_Rec_b-barrel"/>
    <property type="match status" value="1"/>
</dbReference>
<evidence type="ECO:0000256" key="11">
    <source>
        <dbReference type="ARBA" id="ARBA00023237"/>
    </source>
</evidence>
<keyword evidence="19" id="KW-0675">Receptor</keyword>
<dbReference type="PANTHER" id="PTHR32552:SF89">
    <property type="entry name" value="CATECHOLATE SIDEROPHORE RECEPTOR FIU"/>
    <property type="match status" value="1"/>
</dbReference>
<evidence type="ECO:0000259" key="17">
    <source>
        <dbReference type="Pfam" id="PF00593"/>
    </source>
</evidence>
<name>A0AAC9J9A7_9ALTE</name>
<feature type="short sequence motif" description="TonB box" evidence="13">
    <location>
        <begin position="48"/>
        <end position="54"/>
    </location>
</feature>
<comment type="subcellular location">
    <subcellularLocation>
        <location evidence="1 12">Cell outer membrane</location>
        <topology evidence="1 12">Multi-pass membrane protein</topology>
    </subcellularLocation>
</comment>
<dbReference type="InterPro" id="IPR037066">
    <property type="entry name" value="Plug_dom_sf"/>
</dbReference>
<dbReference type="SUPFAM" id="SSF56935">
    <property type="entry name" value="Porins"/>
    <property type="match status" value="1"/>
</dbReference>
<keyword evidence="5 12" id="KW-0812">Transmembrane</keyword>
<dbReference type="PROSITE" id="PS52016">
    <property type="entry name" value="TONB_DEPENDENT_REC_3"/>
    <property type="match status" value="1"/>
</dbReference>
<evidence type="ECO:0000256" key="13">
    <source>
        <dbReference type="PROSITE-ProRule" id="PRU10143"/>
    </source>
</evidence>
<keyword evidence="11 12" id="KW-0998">Cell outer membrane</keyword>
<dbReference type="AlphaFoldDB" id="A0AAC9J9A7"/>
<keyword evidence="7" id="KW-0408">Iron</keyword>
<evidence type="ECO:0000259" key="18">
    <source>
        <dbReference type="Pfam" id="PF07715"/>
    </source>
</evidence>
<protein>
    <submittedName>
        <fullName evidence="19">TonB-dependent receptor</fullName>
    </submittedName>
</protein>
<dbReference type="PROSITE" id="PS00018">
    <property type="entry name" value="EF_HAND_1"/>
    <property type="match status" value="1"/>
</dbReference>
<dbReference type="EMBL" id="CP018024">
    <property type="protein sequence ID" value="APD89541.1"/>
    <property type="molecule type" value="Genomic_DNA"/>
</dbReference>
<evidence type="ECO:0000256" key="16">
    <source>
        <dbReference type="SAM" id="SignalP"/>
    </source>
</evidence>
<evidence type="ECO:0000256" key="9">
    <source>
        <dbReference type="ARBA" id="ARBA00023077"/>
    </source>
</evidence>
<reference evidence="19 20" key="1">
    <citation type="submission" date="2016-11" db="EMBL/GenBank/DDBJ databases">
        <title>Networking in microbes: conjugative elements and plasmids in the genus Alteromonas.</title>
        <authorList>
            <person name="Lopez-Perez M."/>
            <person name="Ramon-Marco N."/>
            <person name="Rodriguez-Valera F."/>
        </authorList>
    </citation>
    <scope>NUCLEOTIDE SEQUENCE [LARGE SCALE GENOMIC DNA]</scope>
    <source>
        <strain evidence="19 20">CP48</strain>
    </source>
</reference>
<dbReference type="PANTHER" id="PTHR32552">
    <property type="entry name" value="FERRICHROME IRON RECEPTOR-RELATED"/>
    <property type="match status" value="1"/>
</dbReference>
<feature type="signal peptide" evidence="16">
    <location>
        <begin position="1"/>
        <end position="33"/>
    </location>
</feature>
<keyword evidence="6 16" id="KW-0732">Signal</keyword>
<keyword evidence="3 12" id="KW-1134">Transmembrane beta strand</keyword>
<proteinExistence type="inferred from homology"/>
<keyword evidence="9 13" id="KW-0798">TonB box</keyword>
<evidence type="ECO:0000256" key="5">
    <source>
        <dbReference type="ARBA" id="ARBA00022692"/>
    </source>
</evidence>
<dbReference type="InterPro" id="IPR010916">
    <property type="entry name" value="TonB_box_CS"/>
</dbReference>
<evidence type="ECO:0000313" key="20">
    <source>
        <dbReference type="Proteomes" id="UP000182101"/>
    </source>
</evidence>
<dbReference type="PROSITE" id="PS00430">
    <property type="entry name" value="TONB_DEPENDENT_REC_1"/>
    <property type="match status" value="1"/>
</dbReference>
<dbReference type="Proteomes" id="UP000182101">
    <property type="component" value="Chromosome"/>
</dbReference>
<evidence type="ECO:0000256" key="8">
    <source>
        <dbReference type="ARBA" id="ARBA00023065"/>
    </source>
</evidence>
<keyword evidence="2 12" id="KW-0813">Transport</keyword>
<evidence type="ECO:0000256" key="6">
    <source>
        <dbReference type="ARBA" id="ARBA00022729"/>
    </source>
</evidence>
<dbReference type="RefSeq" id="WP_071958970.1">
    <property type="nucleotide sequence ID" value="NZ_CP018024.1"/>
</dbReference>
<dbReference type="Pfam" id="PF07715">
    <property type="entry name" value="Plug"/>
    <property type="match status" value="1"/>
</dbReference>